<sequence>MSVICEACPLRDKPVFTEMSDSEARFMREFKSGEMRVSPGSVVLMQGSASPQLYTVLSGMGLRHQTLENGRKQVINFLLPGDFLGLQASLMGESSHTVEAVTEMVLCCFQRNRLEKLIAQHPSRAYDLIWVSATDEHFLGETIATLGQRTAQERVAWGLVRLYQRLEAVDLAGDGRAAMPIRQQDLADALGLSLVHTNKTLANLRQRQVVTWRDGQLLIHDLPELARIGLTDLEPLPRRPLI</sequence>
<name>A0A1M6ERD1_9RHOB</name>
<dbReference type="PROSITE" id="PS50042">
    <property type="entry name" value="CNMP_BINDING_3"/>
    <property type="match status" value="1"/>
</dbReference>
<evidence type="ECO:0000313" key="6">
    <source>
        <dbReference type="EMBL" id="SHI88064.1"/>
    </source>
</evidence>
<feature type="domain" description="Cyclic nucleotide-binding" evidence="4">
    <location>
        <begin position="15"/>
        <end position="118"/>
    </location>
</feature>
<evidence type="ECO:0000256" key="3">
    <source>
        <dbReference type="ARBA" id="ARBA00023163"/>
    </source>
</evidence>
<dbReference type="GO" id="GO:0003700">
    <property type="term" value="F:DNA-binding transcription factor activity"/>
    <property type="evidence" value="ECO:0007669"/>
    <property type="project" value="TreeGrafter"/>
</dbReference>
<keyword evidence="6" id="KW-0808">Transferase</keyword>
<dbReference type="Pfam" id="PF13545">
    <property type="entry name" value="HTH_Crp_2"/>
    <property type="match status" value="1"/>
</dbReference>
<dbReference type="Gene3D" id="2.60.120.10">
    <property type="entry name" value="Jelly Rolls"/>
    <property type="match status" value="1"/>
</dbReference>
<dbReference type="EMBL" id="FQYO01000003">
    <property type="protein sequence ID" value="SHI88064.1"/>
    <property type="molecule type" value="Genomic_DNA"/>
</dbReference>
<dbReference type="InterPro" id="IPR018490">
    <property type="entry name" value="cNMP-bd_dom_sf"/>
</dbReference>
<dbReference type="PANTHER" id="PTHR24567">
    <property type="entry name" value="CRP FAMILY TRANSCRIPTIONAL REGULATORY PROTEIN"/>
    <property type="match status" value="1"/>
</dbReference>
<dbReference type="SMART" id="SM00419">
    <property type="entry name" value="HTH_CRP"/>
    <property type="match status" value="1"/>
</dbReference>
<dbReference type="AlphaFoldDB" id="A0A1M6ERD1"/>
<dbReference type="GO" id="GO:0005829">
    <property type="term" value="C:cytosol"/>
    <property type="evidence" value="ECO:0007669"/>
    <property type="project" value="TreeGrafter"/>
</dbReference>
<dbReference type="GO" id="GO:0003677">
    <property type="term" value="F:DNA binding"/>
    <property type="evidence" value="ECO:0007669"/>
    <property type="project" value="UniProtKB-KW"/>
</dbReference>
<dbReference type="PROSITE" id="PS51063">
    <property type="entry name" value="HTH_CRP_2"/>
    <property type="match status" value="1"/>
</dbReference>
<dbReference type="InterPro" id="IPR036388">
    <property type="entry name" value="WH-like_DNA-bd_sf"/>
</dbReference>
<dbReference type="SMART" id="SM00100">
    <property type="entry name" value="cNMP"/>
    <property type="match status" value="1"/>
</dbReference>
<dbReference type="SUPFAM" id="SSF46785">
    <property type="entry name" value="Winged helix' DNA-binding domain"/>
    <property type="match status" value="1"/>
</dbReference>
<dbReference type="STRING" id="1447782.SAMN05444417_2136"/>
<dbReference type="InterPro" id="IPR000595">
    <property type="entry name" value="cNMP-bd_dom"/>
</dbReference>
<dbReference type="CDD" id="cd00038">
    <property type="entry name" value="CAP_ED"/>
    <property type="match status" value="1"/>
</dbReference>
<accession>A0A1M6ERD1</accession>
<proteinExistence type="predicted"/>
<evidence type="ECO:0000259" key="4">
    <source>
        <dbReference type="PROSITE" id="PS50042"/>
    </source>
</evidence>
<keyword evidence="2" id="KW-0238">DNA-binding</keyword>
<gene>
    <name evidence="6" type="ORF">SAMN05444417_2136</name>
</gene>
<feature type="domain" description="HTH crp-type" evidence="5">
    <location>
        <begin position="149"/>
        <end position="223"/>
    </location>
</feature>
<dbReference type="Proteomes" id="UP000184292">
    <property type="component" value="Unassembled WGS sequence"/>
</dbReference>
<dbReference type="InterPro" id="IPR050397">
    <property type="entry name" value="Env_Response_Regulators"/>
</dbReference>
<keyword evidence="3" id="KW-0804">Transcription</keyword>
<keyword evidence="1" id="KW-0805">Transcription regulation</keyword>
<evidence type="ECO:0000313" key="7">
    <source>
        <dbReference type="Proteomes" id="UP000184292"/>
    </source>
</evidence>
<dbReference type="Pfam" id="PF00027">
    <property type="entry name" value="cNMP_binding"/>
    <property type="match status" value="1"/>
</dbReference>
<reference evidence="6 7" key="1">
    <citation type="submission" date="2016-11" db="EMBL/GenBank/DDBJ databases">
        <authorList>
            <person name="Jaros S."/>
            <person name="Januszkiewicz K."/>
            <person name="Wedrychowicz H."/>
        </authorList>
    </citation>
    <scope>NUCLEOTIDE SEQUENCE [LARGE SCALE GENOMIC DNA]</scope>
    <source>
        <strain evidence="6 7">DSM 100565</strain>
    </source>
</reference>
<dbReference type="Gene3D" id="1.10.10.10">
    <property type="entry name" value="Winged helix-like DNA-binding domain superfamily/Winged helix DNA-binding domain"/>
    <property type="match status" value="1"/>
</dbReference>
<evidence type="ECO:0000259" key="5">
    <source>
        <dbReference type="PROSITE" id="PS51063"/>
    </source>
</evidence>
<evidence type="ECO:0000256" key="1">
    <source>
        <dbReference type="ARBA" id="ARBA00023015"/>
    </source>
</evidence>
<keyword evidence="7" id="KW-1185">Reference proteome</keyword>
<keyword evidence="6" id="KW-0418">Kinase</keyword>
<dbReference type="RefSeq" id="WP_073329702.1">
    <property type="nucleotide sequence ID" value="NZ_FQYO01000003.1"/>
</dbReference>
<dbReference type="InterPro" id="IPR012318">
    <property type="entry name" value="HTH_CRP"/>
</dbReference>
<dbReference type="InterPro" id="IPR036390">
    <property type="entry name" value="WH_DNA-bd_sf"/>
</dbReference>
<protein>
    <submittedName>
        <fullName evidence="6">cAMP-binding domain of CRP or a regulatory subunit of cAMP-dependent protein kinases</fullName>
    </submittedName>
</protein>
<dbReference type="GO" id="GO:0016301">
    <property type="term" value="F:kinase activity"/>
    <property type="evidence" value="ECO:0007669"/>
    <property type="project" value="UniProtKB-KW"/>
</dbReference>
<organism evidence="6 7">
    <name type="scientific">Wenxinia saemankumensis</name>
    <dbReference type="NCBI Taxonomy" id="1447782"/>
    <lineage>
        <taxon>Bacteria</taxon>
        <taxon>Pseudomonadati</taxon>
        <taxon>Pseudomonadota</taxon>
        <taxon>Alphaproteobacteria</taxon>
        <taxon>Rhodobacterales</taxon>
        <taxon>Roseobacteraceae</taxon>
        <taxon>Wenxinia</taxon>
    </lineage>
</organism>
<dbReference type="PANTHER" id="PTHR24567:SF68">
    <property type="entry name" value="DNA-BINDING TRANSCRIPTIONAL DUAL REGULATOR CRP"/>
    <property type="match status" value="1"/>
</dbReference>
<evidence type="ECO:0000256" key="2">
    <source>
        <dbReference type="ARBA" id="ARBA00023125"/>
    </source>
</evidence>
<dbReference type="OrthoDB" id="7584044at2"/>
<dbReference type="InterPro" id="IPR014710">
    <property type="entry name" value="RmlC-like_jellyroll"/>
</dbReference>
<dbReference type="SUPFAM" id="SSF51206">
    <property type="entry name" value="cAMP-binding domain-like"/>
    <property type="match status" value="1"/>
</dbReference>